<keyword evidence="2" id="KW-1185">Reference proteome</keyword>
<accession>A0A938WXD0</accession>
<proteinExistence type="predicted"/>
<reference evidence="1" key="1">
    <citation type="submission" date="2020-08" db="EMBL/GenBank/DDBJ databases">
        <authorList>
            <person name="Cejkova D."/>
            <person name="Kubasova T."/>
            <person name="Jahodarova E."/>
            <person name="Rychlik I."/>
        </authorList>
    </citation>
    <scope>NUCLEOTIDE SEQUENCE</scope>
    <source>
        <strain evidence="1">An836</strain>
    </source>
</reference>
<evidence type="ECO:0000313" key="1">
    <source>
        <dbReference type="EMBL" id="MBM6699014.1"/>
    </source>
</evidence>
<name>A0A938WXD0_9BIFI</name>
<organism evidence="1 2">
    <name type="scientific">Bifidobacterium pullorum subsp. saeculare</name>
    <dbReference type="NCBI Taxonomy" id="78257"/>
    <lineage>
        <taxon>Bacteria</taxon>
        <taxon>Bacillati</taxon>
        <taxon>Actinomycetota</taxon>
        <taxon>Actinomycetes</taxon>
        <taxon>Bifidobacteriales</taxon>
        <taxon>Bifidobacteriaceae</taxon>
        <taxon>Bifidobacterium</taxon>
    </lineage>
</organism>
<comment type="caution">
    <text evidence="1">The sequence shown here is derived from an EMBL/GenBank/DDBJ whole genome shotgun (WGS) entry which is preliminary data.</text>
</comment>
<dbReference type="RefSeq" id="WP_204467417.1">
    <property type="nucleotide sequence ID" value="NZ_JACLYU010000002.1"/>
</dbReference>
<reference evidence="1" key="2">
    <citation type="journal article" date="2021" name="Sci. Rep.">
        <title>The distribution of antibiotic resistance genes in chicken gut microbiota commensals.</title>
        <authorList>
            <person name="Juricova H."/>
            <person name="Matiasovicova J."/>
            <person name="Kubasova T."/>
            <person name="Cejkova D."/>
            <person name="Rychlik I."/>
        </authorList>
    </citation>
    <scope>NUCLEOTIDE SEQUENCE</scope>
    <source>
        <strain evidence="1">An836</strain>
    </source>
</reference>
<evidence type="ECO:0008006" key="3">
    <source>
        <dbReference type="Google" id="ProtNLM"/>
    </source>
</evidence>
<protein>
    <recommendedName>
        <fullName evidence="3">Helix-turn-helix domain-containing protein</fullName>
    </recommendedName>
</protein>
<dbReference type="Proteomes" id="UP000718821">
    <property type="component" value="Unassembled WGS sequence"/>
</dbReference>
<dbReference type="EMBL" id="JACLYU010000002">
    <property type="protein sequence ID" value="MBM6699014.1"/>
    <property type="molecule type" value="Genomic_DNA"/>
</dbReference>
<sequence length="99" mass="11126">MAIPITPTEDVEYVSPTEASERGYGSRASIHRWAQEGSIRSITVAGRLRVCAEDCEARMRENRVIQPRRAYNAVAQRLAKVAPAFTPEQKRQLVELLSN</sequence>
<gene>
    <name evidence="1" type="ORF">H7U32_01460</name>
</gene>
<evidence type="ECO:0000313" key="2">
    <source>
        <dbReference type="Proteomes" id="UP000718821"/>
    </source>
</evidence>
<dbReference type="AlphaFoldDB" id="A0A938WXD0"/>